<feature type="region of interest" description="Disordered" evidence="1">
    <location>
        <begin position="1"/>
        <end position="37"/>
    </location>
</feature>
<sequence>MAWEDGPRLLASRPDPVQVSTAPTVVGANAPAQSAPPVKTVMSASAAPGAAAVKPASAMGIPANPPPATPSAPAPSETTPKKVTAARSSFYAAKTTPTTPLAPPR</sequence>
<evidence type="ECO:0000313" key="3">
    <source>
        <dbReference type="Proteomes" id="UP000504636"/>
    </source>
</evidence>
<evidence type="ECO:0000256" key="1">
    <source>
        <dbReference type="SAM" id="MobiDB-lite"/>
    </source>
</evidence>
<reference evidence="4" key="3">
    <citation type="submission" date="2025-04" db="UniProtKB">
        <authorList>
            <consortium name="RefSeq"/>
        </authorList>
    </citation>
    <scope>IDENTIFICATION</scope>
    <source>
        <strain evidence="4">CBS 304.34</strain>
    </source>
</reference>
<protein>
    <submittedName>
        <fullName evidence="2 4">Uncharacterized protein</fullName>
    </submittedName>
</protein>
<reference evidence="4" key="2">
    <citation type="submission" date="2020-04" db="EMBL/GenBank/DDBJ databases">
        <authorList>
            <consortium name="NCBI Genome Project"/>
        </authorList>
    </citation>
    <scope>NUCLEOTIDE SEQUENCE</scope>
    <source>
        <strain evidence="4">CBS 304.34</strain>
    </source>
</reference>
<reference evidence="2 4" key="1">
    <citation type="journal article" date="2020" name="Stud. Mycol.">
        <title>101 Dothideomycetes genomes: a test case for predicting lifestyles and emergence of pathogens.</title>
        <authorList>
            <person name="Haridas S."/>
            <person name="Albert R."/>
            <person name="Binder M."/>
            <person name="Bloem J."/>
            <person name="Labutti K."/>
            <person name="Salamov A."/>
            <person name="Andreopoulos B."/>
            <person name="Baker S."/>
            <person name="Barry K."/>
            <person name="Bills G."/>
            <person name="Bluhm B."/>
            <person name="Cannon C."/>
            <person name="Castanera R."/>
            <person name="Culley D."/>
            <person name="Daum C."/>
            <person name="Ezra D."/>
            <person name="Gonzalez J."/>
            <person name="Henrissat B."/>
            <person name="Kuo A."/>
            <person name="Liang C."/>
            <person name="Lipzen A."/>
            <person name="Lutzoni F."/>
            <person name="Magnuson J."/>
            <person name="Mondo S."/>
            <person name="Nolan M."/>
            <person name="Ohm R."/>
            <person name="Pangilinan J."/>
            <person name="Park H.-J."/>
            <person name="Ramirez L."/>
            <person name="Alfaro M."/>
            <person name="Sun H."/>
            <person name="Tritt A."/>
            <person name="Yoshinaga Y."/>
            <person name="Zwiers L.-H."/>
            <person name="Turgeon B."/>
            <person name="Goodwin S."/>
            <person name="Spatafora J."/>
            <person name="Crous P."/>
            <person name="Grigoriev I."/>
        </authorList>
    </citation>
    <scope>NUCLEOTIDE SEQUENCE</scope>
    <source>
        <strain evidence="2 4">CBS 304.34</strain>
    </source>
</reference>
<gene>
    <name evidence="2 4" type="ORF">BDZ99DRAFT_476079</name>
</gene>
<dbReference type="GeneID" id="54462926"/>
<dbReference type="RefSeq" id="XP_033578241.1">
    <property type="nucleotide sequence ID" value="XM_033722033.1"/>
</dbReference>
<feature type="compositionally biased region" description="Pro residues" evidence="1">
    <location>
        <begin position="63"/>
        <end position="73"/>
    </location>
</feature>
<evidence type="ECO:0000313" key="4">
    <source>
        <dbReference type="RefSeq" id="XP_033578241.1"/>
    </source>
</evidence>
<feature type="region of interest" description="Disordered" evidence="1">
    <location>
        <begin position="58"/>
        <end position="105"/>
    </location>
</feature>
<evidence type="ECO:0000313" key="2">
    <source>
        <dbReference type="EMBL" id="KAF2811277.1"/>
    </source>
</evidence>
<dbReference type="AlphaFoldDB" id="A0A6A6YTP5"/>
<dbReference type="Proteomes" id="UP000504636">
    <property type="component" value="Unplaced"/>
</dbReference>
<name>A0A6A6YTP5_9PEZI</name>
<accession>A0A6A6YTP5</accession>
<organism evidence="2">
    <name type="scientific">Mytilinidion resinicola</name>
    <dbReference type="NCBI Taxonomy" id="574789"/>
    <lineage>
        <taxon>Eukaryota</taxon>
        <taxon>Fungi</taxon>
        <taxon>Dikarya</taxon>
        <taxon>Ascomycota</taxon>
        <taxon>Pezizomycotina</taxon>
        <taxon>Dothideomycetes</taxon>
        <taxon>Pleosporomycetidae</taxon>
        <taxon>Mytilinidiales</taxon>
        <taxon>Mytilinidiaceae</taxon>
        <taxon>Mytilinidion</taxon>
    </lineage>
</organism>
<keyword evidence="3" id="KW-1185">Reference proteome</keyword>
<proteinExistence type="predicted"/>
<dbReference type="EMBL" id="MU003699">
    <property type="protein sequence ID" value="KAF2811277.1"/>
    <property type="molecule type" value="Genomic_DNA"/>
</dbReference>